<gene>
    <name evidence="2" type="ORF">MKQ68_10435</name>
</gene>
<name>A0ABY6J7E1_9BACT</name>
<evidence type="ECO:0000256" key="1">
    <source>
        <dbReference type="SAM" id="SignalP"/>
    </source>
</evidence>
<keyword evidence="1" id="KW-0732">Signal</keyword>
<proteinExistence type="predicted"/>
<evidence type="ECO:0000313" key="3">
    <source>
        <dbReference type="Proteomes" id="UP001162741"/>
    </source>
</evidence>
<dbReference type="EMBL" id="CP107006">
    <property type="protein sequence ID" value="UYQ95517.1"/>
    <property type="molecule type" value="Genomic_DNA"/>
</dbReference>
<keyword evidence="3" id="KW-1185">Reference proteome</keyword>
<evidence type="ECO:0000313" key="2">
    <source>
        <dbReference type="EMBL" id="UYQ95517.1"/>
    </source>
</evidence>
<accession>A0ABY6J7E1</accession>
<dbReference type="RefSeq" id="WP_264283241.1">
    <property type="nucleotide sequence ID" value="NZ_CP107006.1"/>
</dbReference>
<organism evidence="2 3">
    <name type="scientific">Chitinophaga horti</name>
    <dbReference type="NCBI Taxonomy" id="2920382"/>
    <lineage>
        <taxon>Bacteria</taxon>
        <taxon>Pseudomonadati</taxon>
        <taxon>Bacteroidota</taxon>
        <taxon>Chitinophagia</taxon>
        <taxon>Chitinophagales</taxon>
        <taxon>Chitinophagaceae</taxon>
        <taxon>Chitinophaga</taxon>
    </lineage>
</organism>
<protein>
    <recommendedName>
        <fullName evidence="4">Chaperone of endosialidase</fullName>
    </recommendedName>
</protein>
<reference evidence="2" key="1">
    <citation type="submission" date="2022-10" db="EMBL/GenBank/DDBJ databases">
        <title>Chitinophaga sp. nov., isolated from soil.</title>
        <authorList>
            <person name="Jeon C.O."/>
        </authorList>
    </citation>
    <scope>NUCLEOTIDE SEQUENCE</scope>
    <source>
        <strain evidence="2">R8</strain>
    </source>
</reference>
<feature type="signal peptide" evidence="1">
    <location>
        <begin position="1"/>
        <end position="18"/>
    </location>
</feature>
<dbReference type="Proteomes" id="UP001162741">
    <property type="component" value="Chromosome"/>
</dbReference>
<sequence length="400" mass="43577">MKHSLFILVLFWALPGIAQNVFPPTGPVGVGTNDPKAQLHVVGNSRNYLVNKIIPGSSEDSQGINYLVLHKVYTGTLLMLDHAVSGKIIASRGGLTGWNRKWTVEVNTSSAYDYTRGNLIYYSEGTSLVTLLMNGERYLALEIANTSSLYYFSFTGYAENAVLSLATNEMVSDVQPFQSADPLGLNVGSDIFTGAIYMPLKKTGYAGSFEDVRGIWMQGADIASELAVGYSAIGGGASAIGFSRGGSWDTNIKFYTNAVDNVGTHKMTERMRINSDGSVGIGTVNTGTSKLAVEGTISARKVRVTSVNPWPDYVFAKHYRLPSIQEVEQYISAHQHLPDMPSAAEVTEEGLDLGEMNRKLLQKVEELTLYIIGQHKNSQQQQAQIDALKEAVDKLKSSKQ</sequence>
<evidence type="ECO:0008006" key="4">
    <source>
        <dbReference type="Google" id="ProtNLM"/>
    </source>
</evidence>
<feature type="chain" id="PRO_5046800961" description="Chaperone of endosialidase" evidence="1">
    <location>
        <begin position="19"/>
        <end position="400"/>
    </location>
</feature>